<dbReference type="InterPro" id="IPR051393">
    <property type="entry name" value="ABC_transporter_permease"/>
</dbReference>
<name>A4U8T9_9BACT</name>
<feature type="transmembrane region" description="Helical" evidence="7">
    <location>
        <begin position="65"/>
        <end position="86"/>
    </location>
</feature>
<evidence type="ECO:0000256" key="3">
    <source>
        <dbReference type="ARBA" id="ARBA00022475"/>
    </source>
</evidence>
<feature type="transmembrane region" description="Helical" evidence="7">
    <location>
        <begin position="147"/>
        <end position="170"/>
    </location>
</feature>
<dbReference type="GO" id="GO:0055085">
    <property type="term" value="P:transmembrane transport"/>
    <property type="evidence" value="ECO:0007669"/>
    <property type="project" value="InterPro"/>
</dbReference>
<dbReference type="EMBL" id="DQ438988">
    <property type="protein sequence ID" value="ABE03941.1"/>
    <property type="molecule type" value="Genomic_DNA"/>
</dbReference>
<feature type="transmembrane region" description="Helical" evidence="7">
    <location>
        <begin position="7"/>
        <end position="30"/>
    </location>
</feature>
<dbReference type="PROSITE" id="PS50928">
    <property type="entry name" value="ABC_TM1"/>
    <property type="match status" value="1"/>
</dbReference>
<keyword evidence="4 7" id="KW-0812">Transmembrane</keyword>
<proteinExistence type="inferred from homology"/>
<accession>A4U8T9</accession>
<dbReference type="SUPFAM" id="SSF161098">
    <property type="entry name" value="MetI-like"/>
    <property type="match status" value="1"/>
</dbReference>
<reference evidence="9" key="1">
    <citation type="journal article" date="2007" name="Appl. Environ. Microbiol.">
        <title>Widespread occurrence and genomic context of unusually small polyketide synthase genes in microbial consortia associated with marine sponges.</title>
        <authorList>
            <person name="Fieseler L."/>
            <person name="Hentschel U."/>
            <person name="Grozdanov L."/>
            <person name="Schirmer A."/>
            <person name="Wen G."/>
            <person name="Platzer M."/>
            <person name="Hrvatin S."/>
            <person name="Butzke D."/>
            <person name="Zimmermann K."/>
            <person name="Piel J."/>
        </authorList>
    </citation>
    <scope>NUCLEOTIDE SEQUENCE</scope>
</reference>
<keyword evidence="3" id="KW-1003">Cell membrane</keyword>
<dbReference type="PANTHER" id="PTHR30193:SF1">
    <property type="entry name" value="ABC TRANSPORTER PERMEASE PROTEIN YESP-RELATED"/>
    <property type="match status" value="1"/>
</dbReference>
<comment type="subcellular location">
    <subcellularLocation>
        <location evidence="1 7">Cell membrane</location>
        <topology evidence="1 7">Multi-pass membrane protein</topology>
    </subcellularLocation>
</comment>
<protein>
    <submittedName>
        <fullName evidence="9">Sugar permease</fullName>
    </submittedName>
</protein>
<evidence type="ECO:0000256" key="1">
    <source>
        <dbReference type="ARBA" id="ARBA00004651"/>
    </source>
</evidence>
<keyword evidence="6 7" id="KW-0472">Membrane</keyword>
<dbReference type="GO" id="GO:0005886">
    <property type="term" value="C:plasma membrane"/>
    <property type="evidence" value="ECO:0007669"/>
    <property type="project" value="UniProtKB-SubCell"/>
</dbReference>
<sequence length="285" mass="32154">MWGILFVAPAVLGFVLWQLGPIIGSLFIAFTDWRLAGTPQWIGTGNFEKIFAEDRLFRKSLGVTVYYSLGSVPLRMLVAFALAVLLNQKIRALPVFRTIFYLPSIVPVIASSMLWLWLFNPDFGLLNSILRPLGFPKLQWIYASDSVIPALILMSLWDIGPMMIIFLAALQGVPRQLYEAVEIDGGNAWHRMRHITVPIVTPAILFNLILSIIVAMQTFTQAYIMTDGGPNNNSLLYVLYLYRKAFEQSQMGYASALAWVLFIIIAGLSLFVFRSSSRWVYYGGR</sequence>
<keyword evidence="2 7" id="KW-0813">Transport</keyword>
<feature type="domain" description="ABC transmembrane type-1" evidence="8">
    <location>
        <begin position="61"/>
        <end position="272"/>
    </location>
</feature>
<organism evidence="9">
    <name type="scientific">Theonella swinhoei bacterial symbiont clone pSW1H8</name>
    <dbReference type="NCBI Taxonomy" id="377638"/>
    <lineage>
        <taxon>Bacteria</taxon>
        <taxon>environmental samples</taxon>
    </lineage>
</organism>
<dbReference type="CDD" id="cd06261">
    <property type="entry name" value="TM_PBP2"/>
    <property type="match status" value="1"/>
</dbReference>
<dbReference type="PANTHER" id="PTHR30193">
    <property type="entry name" value="ABC TRANSPORTER PERMEASE PROTEIN"/>
    <property type="match status" value="1"/>
</dbReference>
<dbReference type="Gene3D" id="1.10.3720.10">
    <property type="entry name" value="MetI-like"/>
    <property type="match status" value="1"/>
</dbReference>
<comment type="similarity">
    <text evidence="7">Belongs to the binding-protein-dependent transport system permease family.</text>
</comment>
<evidence type="ECO:0000256" key="6">
    <source>
        <dbReference type="ARBA" id="ARBA00023136"/>
    </source>
</evidence>
<evidence type="ECO:0000259" key="8">
    <source>
        <dbReference type="PROSITE" id="PS50928"/>
    </source>
</evidence>
<evidence type="ECO:0000256" key="7">
    <source>
        <dbReference type="RuleBase" id="RU363032"/>
    </source>
</evidence>
<evidence type="ECO:0000256" key="4">
    <source>
        <dbReference type="ARBA" id="ARBA00022692"/>
    </source>
</evidence>
<feature type="transmembrane region" description="Helical" evidence="7">
    <location>
        <begin position="251"/>
        <end position="273"/>
    </location>
</feature>
<evidence type="ECO:0000256" key="2">
    <source>
        <dbReference type="ARBA" id="ARBA00022448"/>
    </source>
</evidence>
<dbReference type="InterPro" id="IPR035906">
    <property type="entry name" value="MetI-like_sf"/>
</dbReference>
<feature type="transmembrane region" description="Helical" evidence="7">
    <location>
        <begin position="199"/>
        <end position="224"/>
    </location>
</feature>
<evidence type="ECO:0000256" key="5">
    <source>
        <dbReference type="ARBA" id="ARBA00022989"/>
    </source>
</evidence>
<keyword evidence="5 7" id="KW-1133">Transmembrane helix</keyword>
<dbReference type="Pfam" id="PF00528">
    <property type="entry name" value="BPD_transp_1"/>
    <property type="match status" value="1"/>
</dbReference>
<evidence type="ECO:0000313" key="9">
    <source>
        <dbReference type="EMBL" id="ABE03941.1"/>
    </source>
</evidence>
<feature type="transmembrane region" description="Helical" evidence="7">
    <location>
        <begin position="98"/>
        <end position="118"/>
    </location>
</feature>
<dbReference type="AlphaFoldDB" id="A4U8T9"/>
<dbReference type="InterPro" id="IPR000515">
    <property type="entry name" value="MetI-like"/>
</dbReference>